<accession>A0A1E1KBB1</accession>
<name>A0A1E1KBB1_9HELO</name>
<proteinExistence type="predicted"/>
<dbReference type="InParanoid" id="A0A1E1KBB1"/>
<dbReference type="AlphaFoldDB" id="A0A1E1KBB1"/>
<evidence type="ECO:0000313" key="1">
    <source>
        <dbReference type="EMBL" id="CZS95291.1"/>
    </source>
</evidence>
<evidence type="ECO:0000313" key="2">
    <source>
        <dbReference type="Proteomes" id="UP000178129"/>
    </source>
</evidence>
<dbReference type="EMBL" id="FJUW01000010">
    <property type="protein sequence ID" value="CZS95291.1"/>
    <property type="molecule type" value="Genomic_DNA"/>
</dbReference>
<sequence length="52" mass="6186">MPLDIKFEGIPDLIRRYFHYFYFFNIDSRAQSYYPATPEAVYTNIPTAFTAL</sequence>
<gene>
    <name evidence="1" type="ORF">RCO7_14363</name>
</gene>
<dbReference type="Proteomes" id="UP000178129">
    <property type="component" value="Unassembled WGS sequence"/>
</dbReference>
<comment type="caution">
    <text evidence="1">The sequence shown here is derived from an EMBL/GenBank/DDBJ whole genome shotgun (WGS) entry which is preliminary data.</text>
</comment>
<organism evidence="1 2">
    <name type="scientific">Rhynchosporium graminicola</name>
    <dbReference type="NCBI Taxonomy" id="2792576"/>
    <lineage>
        <taxon>Eukaryota</taxon>
        <taxon>Fungi</taxon>
        <taxon>Dikarya</taxon>
        <taxon>Ascomycota</taxon>
        <taxon>Pezizomycotina</taxon>
        <taxon>Leotiomycetes</taxon>
        <taxon>Helotiales</taxon>
        <taxon>Ploettnerulaceae</taxon>
        <taxon>Rhynchosporium</taxon>
    </lineage>
</organism>
<keyword evidence="2" id="KW-1185">Reference proteome</keyword>
<reference evidence="2" key="1">
    <citation type="submission" date="2016-03" db="EMBL/GenBank/DDBJ databases">
        <authorList>
            <person name="Ploux O."/>
        </authorList>
    </citation>
    <scope>NUCLEOTIDE SEQUENCE [LARGE SCALE GENOMIC DNA]</scope>
    <source>
        <strain evidence="2">UK7</strain>
    </source>
</reference>
<protein>
    <submittedName>
        <fullName evidence="1">Uncharacterized protein</fullName>
    </submittedName>
</protein>